<dbReference type="PROSITE" id="PS51545">
    <property type="entry name" value="PIK_HELICAL"/>
    <property type="match status" value="1"/>
</dbReference>
<dbReference type="Proteomes" id="UP000243015">
    <property type="component" value="Unassembled WGS sequence"/>
</dbReference>
<dbReference type="SUPFAM" id="SSF56112">
    <property type="entry name" value="Protein kinase-like (PK-like)"/>
    <property type="match status" value="1"/>
</dbReference>
<dbReference type="Pfam" id="PF00454">
    <property type="entry name" value="PI3_PI4_kinase"/>
    <property type="match status" value="1"/>
</dbReference>
<dbReference type="GO" id="GO:0005886">
    <property type="term" value="C:plasma membrane"/>
    <property type="evidence" value="ECO:0007669"/>
    <property type="project" value="TreeGrafter"/>
</dbReference>
<dbReference type="CDD" id="cd05167">
    <property type="entry name" value="PI4Kc_III_alpha"/>
    <property type="match status" value="1"/>
</dbReference>
<evidence type="ECO:0000256" key="4">
    <source>
        <dbReference type="ARBA" id="ARBA00022777"/>
    </source>
</evidence>
<dbReference type="EMBL" id="LHPM01000013">
    <property type="protein sequence ID" value="OAL66171.1"/>
    <property type="molecule type" value="Genomic_DNA"/>
</dbReference>
<dbReference type="PROSITE" id="PS50290">
    <property type="entry name" value="PI3_4_KINASE_3"/>
    <property type="match status" value="1"/>
</dbReference>
<dbReference type="GO" id="GO:0004430">
    <property type="term" value="F:1-phosphatidylinositol 4-kinase activity"/>
    <property type="evidence" value="ECO:0007669"/>
    <property type="project" value="UniProtKB-EC"/>
</dbReference>
<dbReference type="PANTHER" id="PTHR10048">
    <property type="entry name" value="PHOSPHATIDYLINOSITOL KINASE"/>
    <property type="match status" value="1"/>
</dbReference>
<dbReference type="PROSITE" id="PS00915">
    <property type="entry name" value="PI3_4_KINASE_1"/>
    <property type="match status" value="1"/>
</dbReference>
<dbReference type="InterPro" id="IPR016024">
    <property type="entry name" value="ARM-type_fold"/>
</dbReference>
<dbReference type="InterPro" id="IPR011009">
    <property type="entry name" value="Kinase-like_dom_sf"/>
</dbReference>
<dbReference type="FunFam" id="1.10.1070.11:FF:000022">
    <property type="entry name" value="Phosphatidylinositol 4-kinase stt4"/>
    <property type="match status" value="1"/>
</dbReference>
<proteinExistence type="inferred from homology"/>
<dbReference type="InterPro" id="IPR018936">
    <property type="entry name" value="PI3/4_kinase_CS"/>
</dbReference>
<evidence type="ECO:0000256" key="3">
    <source>
        <dbReference type="ARBA" id="ARBA00022679"/>
    </source>
</evidence>
<sequence length="2041" mass="227832">MQISSDLVKAFPYHNLRRKIRYRGLFSRRLFFNAGVHVAVSRTQHAGRQRQGPEAQEKALHHSPSYIRRAALEKLAILATKHPGKDDDQGNSDVERLISACHGSKAAPGGSQARCASSGVRELDVLLALCKAAGSVQRGDHAAKLVSLLAGYLPTLHALRIHSSPFLHIYKPSPWETLTHDVVTALLSLGSRYKSLQDDVHEAIDEYLENCHQATDRLPAAFDADGTGIQVESHESTDVTTLMVSLVGFLRASSEFPHFWAPLDRLAIVKQLHIILSERFLVAVETISSSIRNSRSPDPLLHDWRRYTRQYAADGRPLGSMLLQQAFMGFLKSCTSPVENDKAPPLPDDTLLSQYADSGYVAKTSDRGMISLVRYAAEIAGDQINLLEEGSDYLQVSSTWQQRLAFLVKALSIMCSINCTMIDQDSVDLDLLFTSLDNTISDPDQMMNKDLATVVLKAAVILARLSRGSANGLTRSLLRFIVQNGQSSPVVALAAQCLAQNLRLLSQDTVIGTLYSLGNVLSSGSAADKAATAITAESGPGYSHSIETRAPPTNESFLSLAIDGEGDTSVTARNVVHAIVTIATYSEDSKIVALAQSILVQKIGKANVVVDAYIIQETAALSLKSEPAEFRLLLKFYSRLLRDTVAQGNNLMLEAIHKARNFLAANLDRNSEVFKIYLVFLLESLVNQGAAVEREKVHSEDLEATAKQIAPILKPLAILLARAGRLDQLASGVCDNDDITDMLRDAWFNIAAHDISLHSELGKANYEQLRILAEHSPPLVSENRAELLESDIELNTILRRGQSPQTTVEKKKNLTAELPAQEHDIRRLNYPKALFLNATLLIETLRANSGDCTKVFTYFLDPTLGASEMGNCMRAIADKVVTVYLEKTLRSTSVKFSAPYIAKQLADTFTACCHRIIQVQQTATLAANKLIMQCPSALCQKLSLFTLLDLITLLWSSCMDEEMDEFAWNSTFTSSRRTVQVILSDNYEFRRRTLKNLHNPARTWISNVMNIAPLDIKGLLQTYLSDYDDDGVYGNINMGRSLALEMGSAIPFADQRLGSIDNPGGTVLNVASDFISQYSTRQEYRYSEAAPARRGKSPLAISYGQSTTVRMTDYPDTVQEALAALEHQIRTEKHISLDLPRHILRRTAALLCNTDDSHPAIIAYLVSIPFQIFSKESIRMGIALWLGVINEKPAMESRLLVEVAQAWERTIRRKQGIFDPNFKHKNPFMNKLESSPSDKEAIVRRHKKAQNIISPHFLVLQFLESHFSASRLGSLNTQQVFRRLVSETLIALRDSTGHPLAREVHFRIILFSLKVLHSFSGQSNIGSWKLKDQILSAALSWFSHSPRWSFGGNRLQLKAEDQVLHDIESMLETVSWKEVMDSKSHKSLQAKHDLLLILIGNERSRLKVWLSPLDLEKKSYFFYGTGNKTVTEETVAGLLRLAWNENPSLALQLGSRFPSAKLQTDIRWLLLNFPEKALKEPNALEILLGSALPEDVSFQLKYLLYWEPIDPISAVTYLLPAYGNHPFILQYALRSLESFPVDVGLFYVPQLVQALRYDALGYIERYLSNTAQLSQMFAHQVIWNMKANAYKDEDSQIPDPLKPVLDRFMDSVIASFTDEDKEFYEREFAFFNEITGISGKLRPYIKRTKQEKKEKITEELRKIKVEVGVYLPSNPDGVVVGIDRKSGKPLQSHAKAPYMATFRIKKTRNIEDGSNAVTPAEDAGHEEAKLQLSQVKESTVQSKRESLAASQAGTYEVWQSAIFKVGDDCRQDVLALQMIAAFREIFASVGLDVFVFPYRVVATAPGCGVIDVLPNSISRDMLGREAVNGLYDYFVSKYGGEQSIKFQEARSNFVKSMAAYSVISYLLQFKDRHNGNIMIDDAGHIIHIDFGFYFDIAPGGVRFERAPFKLTTEMIAVMGGYHPSSSTAASATASTTTTSTTHSASYNNSQSYRWFESLVVKAFLASRPYTMKLSNIVTLMLDSGLPCFTPHTLTNFRDRFVLEKSEQEAAQYMRELIRKSYASMSTKGYDQFQLMTNNIPY</sequence>
<dbReference type="InterPro" id="IPR000403">
    <property type="entry name" value="PI3/4_kinase_cat_dom"/>
</dbReference>
<dbReference type="Gene3D" id="1.25.40.70">
    <property type="entry name" value="Phosphatidylinositol 3-kinase, accessory domain (PIK)"/>
    <property type="match status" value="1"/>
</dbReference>
<comment type="caution">
    <text evidence="7">The sequence shown here is derived from an EMBL/GenBank/DDBJ whole genome shotgun (WGS) entry which is preliminary data.</text>
</comment>
<evidence type="ECO:0000256" key="1">
    <source>
        <dbReference type="ARBA" id="ARBA00006209"/>
    </source>
</evidence>
<evidence type="ECO:0000259" key="6">
    <source>
        <dbReference type="PROSITE" id="PS51545"/>
    </source>
</evidence>
<comment type="similarity">
    <text evidence="1">Belongs to the PI3/PI4-kinase family. Type III PI4K subfamily.</text>
</comment>
<dbReference type="SMART" id="SM00145">
    <property type="entry name" value="PI3Ka"/>
    <property type="match status" value="1"/>
</dbReference>
<dbReference type="InterPro" id="IPR015433">
    <property type="entry name" value="PI3/4_kinase"/>
</dbReference>
<feature type="domain" description="PI3K/PI4K catalytic" evidence="5">
    <location>
        <begin position="1729"/>
        <end position="2025"/>
    </location>
</feature>
<feature type="domain" description="PIK helical" evidence="6">
    <location>
        <begin position="1425"/>
        <end position="1611"/>
    </location>
</feature>
<dbReference type="PROSITE" id="PS00916">
    <property type="entry name" value="PI3_4_KINASE_2"/>
    <property type="match status" value="1"/>
</dbReference>
<dbReference type="InterPro" id="IPR042236">
    <property type="entry name" value="PI3K_accessory_sf"/>
</dbReference>
<dbReference type="VEuPathDB" id="FungiDB:TERG_01705"/>
<dbReference type="GO" id="GO:0046854">
    <property type="term" value="P:phosphatidylinositol phosphate biosynthetic process"/>
    <property type="evidence" value="ECO:0007669"/>
    <property type="project" value="InterPro"/>
</dbReference>
<dbReference type="Gene3D" id="3.30.1010.10">
    <property type="entry name" value="Phosphatidylinositol 3-kinase Catalytic Subunit, Chain A, domain 4"/>
    <property type="match status" value="1"/>
</dbReference>
<organism evidence="7 8">
    <name type="scientific">Trichophyton rubrum</name>
    <name type="common">Athlete's foot fungus</name>
    <name type="synonym">Epidermophyton rubrum</name>
    <dbReference type="NCBI Taxonomy" id="5551"/>
    <lineage>
        <taxon>Eukaryota</taxon>
        <taxon>Fungi</taxon>
        <taxon>Dikarya</taxon>
        <taxon>Ascomycota</taxon>
        <taxon>Pezizomycotina</taxon>
        <taxon>Eurotiomycetes</taxon>
        <taxon>Eurotiomycetidae</taxon>
        <taxon>Onygenales</taxon>
        <taxon>Arthrodermataceae</taxon>
        <taxon>Trichophyton</taxon>
    </lineage>
</organism>
<evidence type="ECO:0000313" key="8">
    <source>
        <dbReference type="Proteomes" id="UP000243015"/>
    </source>
</evidence>
<dbReference type="InterPro" id="IPR045495">
    <property type="entry name" value="PI4K_N"/>
</dbReference>
<dbReference type="GO" id="GO:0048015">
    <property type="term" value="P:phosphatidylinositol-mediated signaling"/>
    <property type="evidence" value="ECO:0007669"/>
    <property type="project" value="TreeGrafter"/>
</dbReference>
<dbReference type="Pfam" id="PF19274">
    <property type="entry name" value="PI4K_N"/>
    <property type="match status" value="1"/>
</dbReference>
<evidence type="ECO:0000256" key="2">
    <source>
        <dbReference type="ARBA" id="ARBA00012169"/>
    </source>
</evidence>
<dbReference type="EC" id="2.7.1.67" evidence="2"/>
<protein>
    <recommendedName>
        <fullName evidence="2">1-phosphatidylinositol 4-kinase</fullName>
        <ecNumber evidence="2">2.7.1.67</ecNumber>
    </recommendedName>
</protein>
<dbReference type="GO" id="GO:0005737">
    <property type="term" value="C:cytoplasm"/>
    <property type="evidence" value="ECO:0007669"/>
    <property type="project" value="TreeGrafter"/>
</dbReference>
<keyword evidence="3" id="KW-0808">Transferase</keyword>
<name>A0A178F1D6_TRIRU</name>
<dbReference type="SMART" id="SM00146">
    <property type="entry name" value="PI3Kc"/>
    <property type="match status" value="1"/>
</dbReference>
<dbReference type="FunFam" id="1.25.40.70:FF:000011">
    <property type="entry name" value="Phosphatidylinositol 4-kinase alpha"/>
    <property type="match status" value="1"/>
</dbReference>
<dbReference type="InterPro" id="IPR036940">
    <property type="entry name" value="PI3/4_kinase_cat_sf"/>
</dbReference>
<reference evidence="7 8" key="1">
    <citation type="submission" date="2016-05" db="EMBL/GenBank/DDBJ databases">
        <title>Genome sequencing of Trichophyton rubrum CMCC(F)T1i isolated from hair.</title>
        <authorList>
            <person name="Zhan P."/>
            <person name="Tao Y."/>
            <person name="Liu W."/>
        </authorList>
    </citation>
    <scope>NUCLEOTIDE SEQUENCE [LARGE SCALE GENOMIC DNA]</scope>
    <source>
        <strain evidence="8">CMCC(F)T1i</strain>
    </source>
</reference>
<dbReference type="Pfam" id="PF00613">
    <property type="entry name" value="PI3Ka"/>
    <property type="match status" value="1"/>
</dbReference>
<dbReference type="SUPFAM" id="SSF48371">
    <property type="entry name" value="ARM repeat"/>
    <property type="match status" value="2"/>
</dbReference>
<dbReference type="Gene3D" id="1.10.1070.11">
    <property type="entry name" value="Phosphatidylinositol 3-/4-kinase, catalytic domain"/>
    <property type="match status" value="1"/>
</dbReference>
<gene>
    <name evidence="7" type="ORF">A7C99_3277</name>
</gene>
<evidence type="ECO:0000259" key="5">
    <source>
        <dbReference type="PROSITE" id="PS50290"/>
    </source>
</evidence>
<evidence type="ECO:0000313" key="7">
    <source>
        <dbReference type="EMBL" id="OAL66171.1"/>
    </source>
</evidence>
<dbReference type="InterPro" id="IPR001263">
    <property type="entry name" value="PI3K_accessory_dom"/>
</dbReference>
<keyword evidence="4 7" id="KW-0418">Kinase</keyword>
<dbReference type="PANTHER" id="PTHR10048:SF15">
    <property type="entry name" value="PHOSPHATIDYLINOSITOL 4-KINASE ALPHA"/>
    <property type="match status" value="1"/>
</dbReference>
<accession>A0A178F1D6</accession>